<protein>
    <submittedName>
        <fullName evidence="1">Uncharacterized protein</fullName>
    </submittedName>
</protein>
<sequence>MMTADDLERMNTIADKALNQVASIDELKEFNQLLTQWEQLPTINLVEGDFASMTEIKKY</sequence>
<dbReference type="KEGG" id="lsd:EMK97_16785"/>
<evidence type="ECO:0000313" key="2">
    <source>
        <dbReference type="Proteomes" id="UP000290244"/>
    </source>
</evidence>
<dbReference type="EMBL" id="CP034759">
    <property type="protein sequence ID" value="QBG37273.1"/>
    <property type="molecule type" value="Genomic_DNA"/>
</dbReference>
<gene>
    <name evidence="1" type="ORF">EMK97_16785</name>
</gene>
<accession>A0A4P6P6W4</accession>
<reference evidence="1 2" key="1">
    <citation type="submission" date="2018-12" db="EMBL/GenBank/DDBJ databases">
        <title>Complete genome of Litorilituus sediminis.</title>
        <authorList>
            <person name="Liu A."/>
            <person name="Rong J."/>
        </authorList>
    </citation>
    <scope>NUCLEOTIDE SEQUENCE [LARGE SCALE GENOMIC DNA]</scope>
    <source>
        <strain evidence="1 2">JCM 17549</strain>
    </source>
</reference>
<name>A0A4P6P6W4_9GAMM</name>
<dbReference type="AlphaFoldDB" id="A0A4P6P6W4"/>
<proteinExistence type="predicted"/>
<organism evidence="1 2">
    <name type="scientific">Litorilituus sediminis</name>
    <dbReference type="NCBI Taxonomy" id="718192"/>
    <lineage>
        <taxon>Bacteria</taxon>
        <taxon>Pseudomonadati</taxon>
        <taxon>Pseudomonadota</taxon>
        <taxon>Gammaproteobacteria</taxon>
        <taxon>Alteromonadales</taxon>
        <taxon>Colwelliaceae</taxon>
        <taxon>Litorilituus</taxon>
    </lineage>
</organism>
<dbReference type="RefSeq" id="WP_130603939.1">
    <property type="nucleotide sequence ID" value="NZ_CP034759.1"/>
</dbReference>
<keyword evidence="2" id="KW-1185">Reference proteome</keyword>
<evidence type="ECO:0000313" key="1">
    <source>
        <dbReference type="EMBL" id="QBG37273.1"/>
    </source>
</evidence>
<dbReference type="Proteomes" id="UP000290244">
    <property type="component" value="Chromosome"/>
</dbReference>